<dbReference type="GO" id="GO:0042597">
    <property type="term" value="C:periplasmic space"/>
    <property type="evidence" value="ECO:0007669"/>
    <property type="project" value="UniProtKB-SubCell"/>
</dbReference>
<evidence type="ECO:0000256" key="3">
    <source>
        <dbReference type="ARBA" id="ARBA00022729"/>
    </source>
</evidence>
<dbReference type="SUPFAM" id="SSF53850">
    <property type="entry name" value="Periplasmic binding protein-like II"/>
    <property type="match status" value="1"/>
</dbReference>
<comment type="similarity">
    <text evidence="2">Belongs to the bacterial solute-binding protein SsuA/TauA family.</text>
</comment>
<feature type="signal peptide" evidence="4">
    <location>
        <begin position="1"/>
        <end position="22"/>
    </location>
</feature>
<dbReference type="AlphaFoldDB" id="A0A2W1JVP6"/>
<dbReference type="Gene3D" id="3.40.190.10">
    <property type="entry name" value="Periplasmic binding protein-like II"/>
    <property type="match status" value="2"/>
</dbReference>
<evidence type="ECO:0000256" key="4">
    <source>
        <dbReference type="SAM" id="SignalP"/>
    </source>
</evidence>
<comment type="caution">
    <text evidence="6">The sequence shown here is derived from an EMBL/GenBank/DDBJ whole genome shotgun (WGS) entry which is preliminary data.</text>
</comment>
<dbReference type="PANTHER" id="PTHR30024:SF47">
    <property type="entry name" value="TAURINE-BINDING PERIPLASMIC PROTEIN"/>
    <property type="match status" value="1"/>
</dbReference>
<name>A0A2W1JVP6_9CYAN</name>
<evidence type="ECO:0000256" key="2">
    <source>
        <dbReference type="ARBA" id="ARBA00010742"/>
    </source>
</evidence>
<gene>
    <name evidence="6" type="primary">ssuA_1</name>
    <name evidence="6" type="ORF">C1752_01848</name>
</gene>
<feature type="chain" id="PRO_5016062023" evidence="4">
    <location>
        <begin position="23"/>
        <end position="350"/>
    </location>
</feature>
<accession>A0A2W1JVP6</accession>
<dbReference type="PROSITE" id="PS51318">
    <property type="entry name" value="TAT"/>
    <property type="match status" value="1"/>
</dbReference>
<organism evidence="6 7">
    <name type="scientific">Acaryochloris thomasi RCC1774</name>
    <dbReference type="NCBI Taxonomy" id="1764569"/>
    <lineage>
        <taxon>Bacteria</taxon>
        <taxon>Bacillati</taxon>
        <taxon>Cyanobacteriota</taxon>
        <taxon>Cyanophyceae</taxon>
        <taxon>Acaryochloridales</taxon>
        <taxon>Acaryochloridaceae</taxon>
        <taxon>Acaryochloris</taxon>
        <taxon>Acaryochloris thomasi</taxon>
    </lineage>
</organism>
<keyword evidence="7" id="KW-1185">Reference proteome</keyword>
<protein>
    <submittedName>
        <fullName evidence="6">Aliphatic sulfonates-binding protein</fullName>
    </submittedName>
</protein>
<dbReference type="PANTHER" id="PTHR30024">
    <property type="entry name" value="ALIPHATIC SULFONATES-BINDING PROTEIN-RELATED"/>
    <property type="match status" value="1"/>
</dbReference>
<proteinExistence type="inferred from homology"/>
<dbReference type="Pfam" id="PF09084">
    <property type="entry name" value="NMT1"/>
    <property type="match status" value="1"/>
</dbReference>
<dbReference type="OrthoDB" id="9815602at2"/>
<sequence length="350" mass="37596">MNIPSRNWTRRNVLWLMTGAIAGVGLHACGSSPETSADSETAPDVATGDSMKAVMGITTWIGNTPAYIALEKGFFKELGLDLELKVFDTVAQGFSSFIAGQLDGLAPVTSEAVLLAAKDVDFKVVTVEDTSIGADAILARNKIGSIQDFKGQQIGVELGGIGHFFVLQVLAEAGLTEQDVTLVNTPPDAAAAAYQAGNLDIVYTYSPFSDKANAAQKDGRSIYTSKQMPTAIADLYIFSAKYTEANPEAVAAFVEGNFKGLEFLNSNREEGLAIMAKQLKITPEELDEQLQGIQMPDVATNIEMLGNPDSPDYMLKPMQELAKFLKEQGQIPKEPDFTDVLDPQFVKALG</sequence>
<evidence type="ECO:0000313" key="7">
    <source>
        <dbReference type="Proteomes" id="UP000248857"/>
    </source>
</evidence>
<dbReference type="EMBL" id="PQWO01000004">
    <property type="protein sequence ID" value="PZD73804.1"/>
    <property type="molecule type" value="Genomic_DNA"/>
</dbReference>
<dbReference type="InterPro" id="IPR015168">
    <property type="entry name" value="SsuA/THI5"/>
</dbReference>
<dbReference type="InterPro" id="IPR006311">
    <property type="entry name" value="TAT_signal"/>
</dbReference>
<evidence type="ECO:0000313" key="6">
    <source>
        <dbReference type="EMBL" id="PZD73804.1"/>
    </source>
</evidence>
<dbReference type="RefSeq" id="WP_110985792.1">
    <property type="nucleotide sequence ID" value="NZ_CAWNWM010000004.1"/>
</dbReference>
<evidence type="ECO:0000259" key="5">
    <source>
        <dbReference type="Pfam" id="PF09084"/>
    </source>
</evidence>
<comment type="subcellular location">
    <subcellularLocation>
        <location evidence="1">Periplasm</location>
    </subcellularLocation>
</comment>
<keyword evidence="3 4" id="KW-0732">Signal</keyword>
<feature type="domain" description="SsuA/THI5-like" evidence="5">
    <location>
        <begin position="64"/>
        <end position="267"/>
    </location>
</feature>
<dbReference type="CDD" id="cd13563">
    <property type="entry name" value="PBP2_SsuA_like_6"/>
    <property type="match status" value="1"/>
</dbReference>
<evidence type="ECO:0000256" key="1">
    <source>
        <dbReference type="ARBA" id="ARBA00004418"/>
    </source>
</evidence>
<dbReference type="Proteomes" id="UP000248857">
    <property type="component" value="Unassembled WGS sequence"/>
</dbReference>
<reference evidence="6 7" key="1">
    <citation type="journal article" date="2018" name="Sci. Rep.">
        <title>A novel species of the marine cyanobacterium Acaryochloris with a unique pigment content and lifestyle.</title>
        <authorList>
            <person name="Partensky F."/>
            <person name="Six C."/>
            <person name="Ratin M."/>
            <person name="Garczarek L."/>
            <person name="Vaulot D."/>
            <person name="Probert I."/>
            <person name="Calteau A."/>
            <person name="Gourvil P."/>
            <person name="Marie D."/>
            <person name="Grebert T."/>
            <person name="Bouchier C."/>
            <person name="Le Panse S."/>
            <person name="Gachenot M."/>
            <person name="Rodriguez F."/>
            <person name="Garrido J.L."/>
        </authorList>
    </citation>
    <scope>NUCLEOTIDE SEQUENCE [LARGE SCALE GENOMIC DNA]</scope>
    <source>
        <strain evidence="6 7">RCC1774</strain>
    </source>
</reference>